<dbReference type="AlphaFoldDB" id="A0A8J2KDH3"/>
<evidence type="ECO:0000313" key="2">
    <source>
        <dbReference type="EMBL" id="CAG7734158.1"/>
    </source>
</evidence>
<feature type="region of interest" description="Disordered" evidence="1">
    <location>
        <begin position="1"/>
        <end position="26"/>
    </location>
</feature>
<accession>A0A8J2KDH3</accession>
<dbReference type="Proteomes" id="UP000708208">
    <property type="component" value="Unassembled WGS sequence"/>
</dbReference>
<comment type="caution">
    <text evidence="2">The sequence shown here is derived from an EMBL/GenBank/DDBJ whole genome shotgun (WGS) entry which is preliminary data.</text>
</comment>
<sequence>MSAHPSCSRQPIPNPPPQPPKNVPDKIGDVGPSAIQLLRLQLDIQKTIENITPFEQTLPYQNILINRLLIDCVKFILSDNGLIRAHYTDNFESYAQTMSRILQLLETSNPDFLYCECLPWQVAKYQATAPTHPPAPPQL</sequence>
<organism evidence="2 3">
    <name type="scientific">Allacma fusca</name>
    <dbReference type="NCBI Taxonomy" id="39272"/>
    <lineage>
        <taxon>Eukaryota</taxon>
        <taxon>Metazoa</taxon>
        <taxon>Ecdysozoa</taxon>
        <taxon>Arthropoda</taxon>
        <taxon>Hexapoda</taxon>
        <taxon>Collembola</taxon>
        <taxon>Symphypleona</taxon>
        <taxon>Sminthuridae</taxon>
        <taxon>Allacma</taxon>
    </lineage>
</organism>
<keyword evidence="3" id="KW-1185">Reference proteome</keyword>
<proteinExistence type="predicted"/>
<gene>
    <name evidence="2" type="ORF">AFUS01_LOCUS22561</name>
</gene>
<name>A0A8J2KDH3_9HEXA</name>
<reference evidence="2" key="1">
    <citation type="submission" date="2021-06" db="EMBL/GenBank/DDBJ databases">
        <authorList>
            <person name="Hodson N. C."/>
            <person name="Mongue J. A."/>
            <person name="Jaron S. K."/>
        </authorList>
    </citation>
    <scope>NUCLEOTIDE SEQUENCE</scope>
</reference>
<feature type="compositionally biased region" description="Pro residues" evidence="1">
    <location>
        <begin position="12"/>
        <end position="22"/>
    </location>
</feature>
<dbReference type="EMBL" id="CAJVCH010264075">
    <property type="protein sequence ID" value="CAG7734158.1"/>
    <property type="molecule type" value="Genomic_DNA"/>
</dbReference>
<evidence type="ECO:0000313" key="3">
    <source>
        <dbReference type="Proteomes" id="UP000708208"/>
    </source>
</evidence>
<protein>
    <submittedName>
        <fullName evidence="2">Uncharacterized protein</fullName>
    </submittedName>
</protein>
<evidence type="ECO:0000256" key="1">
    <source>
        <dbReference type="SAM" id="MobiDB-lite"/>
    </source>
</evidence>